<name>A0A2H3IV87_WOLCO</name>
<evidence type="ECO:0000256" key="1">
    <source>
        <dbReference type="SAM" id="MobiDB-lite"/>
    </source>
</evidence>
<evidence type="ECO:0000313" key="2">
    <source>
        <dbReference type="EMBL" id="PCH33910.1"/>
    </source>
</evidence>
<accession>A0A2H3IV87</accession>
<keyword evidence="3" id="KW-1185">Reference proteome</keyword>
<organism evidence="2 3">
    <name type="scientific">Wolfiporia cocos (strain MD-104)</name>
    <name type="common">Brown rot fungus</name>
    <dbReference type="NCBI Taxonomy" id="742152"/>
    <lineage>
        <taxon>Eukaryota</taxon>
        <taxon>Fungi</taxon>
        <taxon>Dikarya</taxon>
        <taxon>Basidiomycota</taxon>
        <taxon>Agaricomycotina</taxon>
        <taxon>Agaricomycetes</taxon>
        <taxon>Polyporales</taxon>
        <taxon>Phaeolaceae</taxon>
        <taxon>Wolfiporia</taxon>
    </lineage>
</organism>
<evidence type="ECO:0000313" key="3">
    <source>
        <dbReference type="Proteomes" id="UP000218811"/>
    </source>
</evidence>
<dbReference type="Proteomes" id="UP000218811">
    <property type="component" value="Unassembled WGS sequence"/>
</dbReference>
<gene>
    <name evidence="2" type="ORF">WOLCODRAFT_160448</name>
</gene>
<sequence>MVRLSEREGPAREGEGECECVASVRGLRMGACASGEDVEAESDCRRAPSSGPPPAKSTSCPSAMAVSATVAPQRCLRV</sequence>
<reference evidence="2 3" key="1">
    <citation type="journal article" date="2012" name="Science">
        <title>The Paleozoic origin of enzymatic lignin decomposition reconstructed from 31 fungal genomes.</title>
        <authorList>
            <person name="Floudas D."/>
            <person name="Binder M."/>
            <person name="Riley R."/>
            <person name="Barry K."/>
            <person name="Blanchette R.A."/>
            <person name="Henrissat B."/>
            <person name="Martinez A.T."/>
            <person name="Otillar R."/>
            <person name="Spatafora J.W."/>
            <person name="Yadav J.S."/>
            <person name="Aerts A."/>
            <person name="Benoit I."/>
            <person name="Boyd A."/>
            <person name="Carlson A."/>
            <person name="Copeland A."/>
            <person name="Coutinho P.M."/>
            <person name="de Vries R.P."/>
            <person name="Ferreira P."/>
            <person name="Findley K."/>
            <person name="Foster B."/>
            <person name="Gaskell J."/>
            <person name="Glotzer D."/>
            <person name="Gorecki P."/>
            <person name="Heitman J."/>
            <person name="Hesse C."/>
            <person name="Hori C."/>
            <person name="Igarashi K."/>
            <person name="Jurgens J.A."/>
            <person name="Kallen N."/>
            <person name="Kersten P."/>
            <person name="Kohler A."/>
            <person name="Kuees U."/>
            <person name="Kumar T.K.A."/>
            <person name="Kuo A."/>
            <person name="LaButti K."/>
            <person name="Larrondo L.F."/>
            <person name="Lindquist E."/>
            <person name="Ling A."/>
            <person name="Lombard V."/>
            <person name="Lucas S."/>
            <person name="Lundell T."/>
            <person name="Martin R."/>
            <person name="McLaughlin D.J."/>
            <person name="Morgenstern I."/>
            <person name="Morin E."/>
            <person name="Murat C."/>
            <person name="Nagy L.G."/>
            <person name="Nolan M."/>
            <person name="Ohm R.A."/>
            <person name="Patyshakuliyeva A."/>
            <person name="Rokas A."/>
            <person name="Ruiz-Duenas F.J."/>
            <person name="Sabat G."/>
            <person name="Salamov A."/>
            <person name="Samejima M."/>
            <person name="Schmutz J."/>
            <person name="Slot J.C."/>
            <person name="St John F."/>
            <person name="Stenlid J."/>
            <person name="Sun H."/>
            <person name="Sun S."/>
            <person name="Syed K."/>
            <person name="Tsang A."/>
            <person name="Wiebenga A."/>
            <person name="Young D."/>
            <person name="Pisabarro A."/>
            <person name="Eastwood D.C."/>
            <person name="Martin F."/>
            <person name="Cullen D."/>
            <person name="Grigoriev I.V."/>
            <person name="Hibbett D.S."/>
        </authorList>
    </citation>
    <scope>NUCLEOTIDE SEQUENCE [LARGE SCALE GENOMIC DNA]</scope>
    <source>
        <strain evidence="2 3">MD-104</strain>
    </source>
</reference>
<proteinExistence type="predicted"/>
<dbReference type="AlphaFoldDB" id="A0A2H3IV87"/>
<dbReference type="EMBL" id="KB467831">
    <property type="protein sequence ID" value="PCH33910.1"/>
    <property type="molecule type" value="Genomic_DNA"/>
</dbReference>
<feature type="region of interest" description="Disordered" evidence="1">
    <location>
        <begin position="39"/>
        <end position="63"/>
    </location>
</feature>
<protein>
    <submittedName>
        <fullName evidence="2">Uncharacterized protein</fullName>
    </submittedName>
</protein>